<evidence type="ECO:0000313" key="2">
    <source>
        <dbReference type="EMBL" id="MCP2730837.1"/>
    </source>
</evidence>
<feature type="transmembrane region" description="Helical" evidence="1">
    <location>
        <begin position="45"/>
        <end position="65"/>
    </location>
</feature>
<reference evidence="2" key="1">
    <citation type="submission" date="2022-06" db="EMBL/GenBank/DDBJ databases">
        <title>New cyanobacteria of genus Symplocastrum in benthos of Lake Baikal.</title>
        <authorList>
            <person name="Sorokovikova E."/>
            <person name="Tikhonova I."/>
            <person name="Krasnopeev A."/>
            <person name="Evseev P."/>
            <person name="Gladkikh A."/>
            <person name="Belykh O."/>
        </authorList>
    </citation>
    <scope>NUCLEOTIDE SEQUENCE</scope>
    <source>
        <strain evidence="2">BBK-W-15</strain>
    </source>
</reference>
<feature type="transmembrane region" description="Helical" evidence="1">
    <location>
        <begin position="71"/>
        <end position="92"/>
    </location>
</feature>
<keyword evidence="3" id="KW-1185">Reference proteome</keyword>
<sequence length="246" mass="28507">MVNKNISLPKGCRIRPADLDDQSGLKQLLWEFTLSEAVGIYFQQFIYIPILLFASLISICIAWILNVDIRIISSLAGLIIIVIIYILWWIFIKPGLNWERYWVIECNFRLVACGTVEKYPTYSRLNYLYVKPELGDYSETSAKSGDYWEQSAKRDYAELTAKSDNGESNTKRTSKLTEYLIRYLIQQTNPPIYLLCQPNMVEFYANIGFVRPSLSELPPQFAKRYRSFKNSALGVIMQFKTNLDDS</sequence>
<organism evidence="2 3">
    <name type="scientific">Limnofasciculus baicalensis BBK-W-15</name>
    <dbReference type="NCBI Taxonomy" id="2699891"/>
    <lineage>
        <taxon>Bacteria</taxon>
        <taxon>Bacillati</taxon>
        <taxon>Cyanobacteriota</taxon>
        <taxon>Cyanophyceae</taxon>
        <taxon>Coleofasciculales</taxon>
        <taxon>Coleofasciculaceae</taxon>
        <taxon>Limnofasciculus</taxon>
        <taxon>Limnofasciculus baicalensis</taxon>
    </lineage>
</organism>
<keyword evidence="1" id="KW-0812">Transmembrane</keyword>
<dbReference type="Proteomes" id="UP001204953">
    <property type="component" value="Unassembled WGS sequence"/>
</dbReference>
<keyword evidence="1" id="KW-0472">Membrane</keyword>
<comment type="caution">
    <text evidence="2">The sequence shown here is derived from an EMBL/GenBank/DDBJ whole genome shotgun (WGS) entry which is preliminary data.</text>
</comment>
<keyword evidence="1" id="KW-1133">Transmembrane helix</keyword>
<dbReference type="AlphaFoldDB" id="A0AAE3GYA2"/>
<accession>A0AAE3GYA2</accession>
<dbReference type="EMBL" id="JAMZMM010000246">
    <property type="protein sequence ID" value="MCP2730837.1"/>
    <property type="molecule type" value="Genomic_DNA"/>
</dbReference>
<dbReference type="RefSeq" id="WP_254013588.1">
    <property type="nucleotide sequence ID" value="NZ_JAMZMM010000246.1"/>
</dbReference>
<evidence type="ECO:0000313" key="3">
    <source>
        <dbReference type="Proteomes" id="UP001204953"/>
    </source>
</evidence>
<name>A0AAE3GYA2_9CYAN</name>
<gene>
    <name evidence="2" type="ORF">NJ959_20630</name>
</gene>
<proteinExistence type="predicted"/>
<evidence type="ECO:0000256" key="1">
    <source>
        <dbReference type="SAM" id="Phobius"/>
    </source>
</evidence>
<protein>
    <submittedName>
        <fullName evidence="2">Uncharacterized protein</fullName>
    </submittedName>
</protein>